<evidence type="ECO:0000313" key="3">
    <source>
        <dbReference type="Proteomes" id="UP000499080"/>
    </source>
</evidence>
<sequence length="143" mass="16331">MKGLKVFPQESTRHFIKPVSLSGKDFWLAAYPLPKRQDYCVVVCKPHALQVLFQLSKEGRWPSGKESTAKLEVPGSKPDSTEDPSCMGPVASQVIRRRSSVLPLVWCGRLERGALRCRPRHMIEVQNDEVRRKEPLCCLEMER</sequence>
<name>A0A4Y2QUV2_ARAVE</name>
<evidence type="ECO:0000313" key="2">
    <source>
        <dbReference type="EMBL" id="GBN67162.1"/>
    </source>
</evidence>
<organism evidence="2 3">
    <name type="scientific">Araneus ventricosus</name>
    <name type="common">Orbweaver spider</name>
    <name type="synonym">Epeira ventricosa</name>
    <dbReference type="NCBI Taxonomy" id="182803"/>
    <lineage>
        <taxon>Eukaryota</taxon>
        <taxon>Metazoa</taxon>
        <taxon>Ecdysozoa</taxon>
        <taxon>Arthropoda</taxon>
        <taxon>Chelicerata</taxon>
        <taxon>Arachnida</taxon>
        <taxon>Araneae</taxon>
        <taxon>Araneomorphae</taxon>
        <taxon>Entelegynae</taxon>
        <taxon>Araneoidea</taxon>
        <taxon>Araneidae</taxon>
        <taxon>Araneus</taxon>
    </lineage>
</organism>
<gene>
    <name evidence="2" type="ORF">AVEN_217568_1</name>
</gene>
<comment type="caution">
    <text evidence="2">The sequence shown here is derived from an EMBL/GenBank/DDBJ whole genome shotgun (WGS) entry which is preliminary data.</text>
</comment>
<proteinExistence type="predicted"/>
<keyword evidence="3" id="KW-1185">Reference proteome</keyword>
<dbReference type="Proteomes" id="UP000499080">
    <property type="component" value="Unassembled WGS sequence"/>
</dbReference>
<protein>
    <submittedName>
        <fullName evidence="2">Uncharacterized protein</fullName>
    </submittedName>
</protein>
<accession>A0A4Y2QUV2</accession>
<dbReference type="EMBL" id="BGPR01014894">
    <property type="protein sequence ID" value="GBN67162.1"/>
    <property type="molecule type" value="Genomic_DNA"/>
</dbReference>
<feature type="region of interest" description="Disordered" evidence="1">
    <location>
        <begin position="60"/>
        <end position="87"/>
    </location>
</feature>
<dbReference type="AlphaFoldDB" id="A0A4Y2QUV2"/>
<reference evidence="2 3" key="1">
    <citation type="journal article" date="2019" name="Sci. Rep.">
        <title>Orb-weaving spider Araneus ventricosus genome elucidates the spidroin gene catalogue.</title>
        <authorList>
            <person name="Kono N."/>
            <person name="Nakamura H."/>
            <person name="Ohtoshi R."/>
            <person name="Moran D.A.P."/>
            <person name="Shinohara A."/>
            <person name="Yoshida Y."/>
            <person name="Fujiwara M."/>
            <person name="Mori M."/>
            <person name="Tomita M."/>
            <person name="Arakawa K."/>
        </authorList>
    </citation>
    <scope>NUCLEOTIDE SEQUENCE [LARGE SCALE GENOMIC DNA]</scope>
</reference>
<evidence type="ECO:0000256" key="1">
    <source>
        <dbReference type="SAM" id="MobiDB-lite"/>
    </source>
</evidence>